<gene>
    <name evidence="2" type="ORF">PLEPLA_LOCUS12476</name>
</gene>
<dbReference type="Proteomes" id="UP001153269">
    <property type="component" value="Unassembled WGS sequence"/>
</dbReference>
<protein>
    <recommendedName>
        <fullName evidence="4">TBC1 domain family member 30</fullName>
    </recommendedName>
</protein>
<dbReference type="AlphaFoldDB" id="A0A9N7YG83"/>
<keyword evidence="3" id="KW-1185">Reference proteome</keyword>
<evidence type="ECO:0000313" key="2">
    <source>
        <dbReference type="EMBL" id="CAB1424548.1"/>
    </source>
</evidence>
<evidence type="ECO:0000313" key="3">
    <source>
        <dbReference type="Proteomes" id="UP001153269"/>
    </source>
</evidence>
<feature type="compositionally biased region" description="Low complexity" evidence="1">
    <location>
        <begin position="51"/>
        <end position="65"/>
    </location>
</feature>
<organism evidence="2 3">
    <name type="scientific">Pleuronectes platessa</name>
    <name type="common">European plaice</name>
    <dbReference type="NCBI Taxonomy" id="8262"/>
    <lineage>
        <taxon>Eukaryota</taxon>
        <taxon>Metazoa</taxon>
        <taxon>Chordata</taxon>
        <taxon>Craniata</taxon>
        <taxon>Vertebrata</taxon>
        <taxon>Euteleostomi</taxon>
        <taxon>Actinopterygii</taxon>
        <taxon>Neopterygii</taxon>
        <taxon>Teleostei</taxon>
        <taxon>Neoteleostei</taxon>
        <taxon>Acanthomorphata</taxon>
        <taxon>Carangaria</taxon>
        <taxon>Pleuronectiformes</taxon>
        <taxon>Pleuronectoidei</taxon>
        <taxon>Pleuronectidae</taxon>
        <taxon>Pleuronectes</taxon>
    </lineage>
</organism>
<name>A0A9N7YG83_PLEPL</name>
<accession>A0A9N7YG83</accession>
<comment type="caution">
    <text evidence="2">The sequence shown here is derived from an EMBL/GenBank/DDBJ whole genome shotgun (WGS) entry which is preliminary data.</text>
</comment>
<sequence>MATQLKGTGSELLEVDISDSGGGFVSEDESDVFVNSAAAVQEDFSGFQRWSSPAAASPSDTSSPPGRQEQLPGGGTAPPPPPPPLPGTRAADNNNSDGRRNVDSWDSSTEASGSECFLGRSNSGSSFLQELQEKHTRRHQMNYLAQKAPAELQSIIQEVKYRTGLQSAKLLRQLKRRDRLCHKLQKNYDIITACLQAVSPQTT</sequence>
<evidence type="ECO:0008006" key="4">
    <source>
        <dbReference type="Google" id="ProtNLM"/>
    </source>
</evidence>
<proteinExistence type="predicted"/>
<evidence type="ECO:0000256" key="1">
    <source>
        <dbReference type="SAM" id="MobiDB-lite"/>
    </source>
</evidence>
<reference evidence="2" key="1">
    <citation type="submission" date="2020-03" db="EMBL/GenBank/DDBJ databases">
        <authorList>
            <person name="Weist P."/>
        </authorList>
    </citation>
    <scope>NUCLEOTIDE SEQUENCE</scope>
</reference>
<feature type="region of interest" description="Disordered" evidence="1">
    <location>
        <begin position="45"/>
        <end position="119"/>
    </location>
</feature>
<dbReference type="EMBL" id="CADEAL010000737">
    <property type="protein sequence ID" value="CAB1424548.1"/>
    <property type="molecule type" value="Genomic_DNA"/>
</dbReference>
<feature type="compositionally biased region" description="Pro residues" evidence="1">
    <location>
        <begin position="77"/>
        <end position="86"/>
    </location>
</feature>
<feature type="region of interest" description="Disordered" evidence="1">
    <location>
        <begin position="1"/>
        <end position="27"/>
    </location>
</feature>